<dbReference type="SUPFAM" id="SSF55874">
    <property type="entry name" value="ATPase domain of HSP90 chaperone/DNA topoisomerase II/histidine kinase"/>
    <property type="match status" value="1"/>
</dbReference>
<dbReference type="Gene3D" id="3.30.565.10">
    <property type="entry name" value="Histidine kinase-like ATPase, C-terminal domain"/>
    <property type="match status" value="1"/>
</dbReference>
<evidence type="ECO:0000256" key="7">
    <source>
        <dbReference type="ARBA" id="ARBA00022777"/>
    </source>
</evidence>
<dbReference type="SMART" id="SM00388">
    <property type="entry name" value="HisKA"/>
    <property type="match status" value="1"/>
</dbReference>
<comment type="subcellular location">
    <subcellularLocation>
        <location evidence="2">Membrane</location>
        <topology evidence="2">Multi-pass membrane protein</topology>
    </subcellularLocation>
</comment>
<dbReference type="InterPro" id="IPR036097">
    <property type="entry name" value="HisK_dim/P_sf"/>
</dbReference>
<keyword evidence="13" id="KW-1185">Reference proteome</keyword>
<keyword evidence="6 10" id="KW-0812">Transmembrane</keyword>
<dbReference type="Gene3D" id="1.10.287.130">
    <property type="match status" value="1"/>
</dbReference>
<dbReference type="PROSITE" id="PS50109">
    <property type="entry name" value="HIS_KIN"/>
    <property type="match status" value="1"/>
</dbReference>
<dbReference type="PANTHER" id="PTHR45528">
    <property type="entry name" value="SENSOR HISTIDINE KINASE CPXA"/>
    <property type="match status" value="1"/>
</dbReference>
<dbReference type="InterPro" id="IPR003594">
    <property type="entry name" value="HATPase_dom"/>
</dbReference>
<dbReference type="PATRIC" id="fig|1330330.3.peg.1824"/>
<feature type="transmembrane region" description="Helical" evidence="10">
    <location>
        <begin position="137"/>
        <end position="157"/>
    </location>
</feature>
<dbReference type="GO" id="GO:0016020">
    <property type="term" value="C:membrane"/>
    <property type="evidence" value="ECO:0007669"/>
    <property type="project" value="UniProtKB-SubCell"/>
</dbReference>
<evidence type="ECO:0000256" key="1">
    <source>
        <dbReference type="ARBA" id="ARBA00000085"/>
    </source>
</evidence>
<dbReference type="EC" id="2.7.13.3" evidence="3"/>
<dbReference type="SMART" id="SM00387">
    <property type="entry name" value="HATPase_c"/>
    <property type="match status" value="1"/>
</dbReference>
<sequence length="420" mass="47637">MYSKSKNILFISLVSILTSLVVVTMSYLLVRSIVINTARRNAVMILREMERVKLHELPPGIFRRIPTSVFLLQNRRVEVLYDALDISNKLDFSQLKDKSFINVAGETMFTAVINTPKGVVAFIQPGENMLNILKKTAFAFFWVWLVSTGIILASAYANYRRTVKSFRELIEKAKEISTKMEGFLPEKGLDSNTARFISALNEMIKRLRASIEEEKRFAANAAHELKTPLANIIGYTSMLLRWGLKDEAVAEKSLSAINVTAKKLNELVSKLLLLSSPMTSLKHERTNVCNFVKAVLNEYKSLFPAYQFQIECRENPVFDLPKEALEIVVKVFLDNAVKYSPENGVISVVVESNRLGVSSMGPEILEEYHDKIFEPFFRLETDREGHGLGLAIAKNVASRFSWKLSVESKEGMNTFWVIFN</sequence>
<evidence type="ECO:0000256" key="6">
    <source>
        <dbReference type="ARBA" id="ARBA00022692"/>
    </source>
</evidence>
<dbReference type="RefSeq" id="WP_047755064.1">
    <property type="nucleotide sequence ID" value="NZ_CAJUHA010000018.1"/>
</dbReference>
<dbReference type="InterPro" id="IPR050398">
    <property type="entry name" value="HssS/ArlS-like"/>
</dbReference>
<keyword evidence="5" id="KW-0808">Transferase</keyword>
<evidence type="ECO:0000313" key="13">
    <source>
        <dbReference type="Proteomes" id="UP000035159"/>
    </source>
</evidence>
<dbReference type="PANTHER" id="PTHR45528:SF12">
    <property type="entry name" value="SENSOR HISTIDINE KINASE ARSS"/>
    <property type="match status" value="1"/>
</dbReference>
<dbReference type="CDD" id="cd00082">
    <property type="entry name" value="HisKA"/>
    <property type="match status" value="1"/>
</dbReference>
<keyword evidence="9 10" id="KW-0472">Membrane</keyword>
<organism evidence="12 13">
    <name type="scientific">Kosmotoga pacifica</name>
    <dbReference type="NCBI Taxonomy" id="1330330"/>
    <lineage>
        <taxon>Bacteria</taxon>
        <taxon>Thermotogati</taxon>
        <taxon>Thermotogota</taxon>
        <taxon>Thermotogae</taxon>
        <taxon>Kosmotogales</taxon>
        <taxon>Kosmotogaceae</taxon>
        <taxon>Kosmotoga</taxon>
    </lineage>
</organism>
<dbReference type="STRING" id="1330330.IX53_08965"/>
<name>A0A0G2ZED7_9BACT</name>
<evidence type="ECO:0000256" key="9">
    <source>
        <dbReference type="ARBA" id="ARBA00023136"/>
    </source>
</evidence>
<reference evidence="12 13" key="1">
    <citation type="submission" date="2015-04" db="EMBL/GenBank/DDBJ databases">
        <title>Complete Genome Sequence of Kosmotoga pacifica SLHLJ1.</title>
        <authorList>
            <person name="Jiang L.J."/>
            <person name="Shao Z.Z."/>
            <person name="Jebbar M."/>
        </authorList>
    </citation>
    <scope>NUCLEOTIDE SEQUENCE [LARGE SCALE GENOMIC DNA]</scope>
    <source>
        <strain evidence="12 13">SLHLJ1</strain>
    </source>
</reference>
<proteinExistence type="predicted"/>
<dbReference type="PRINTS" id="PR00344">
    <property type="entry name" value="BCTRLSENSOR"/>
</dbReference>
<dbReference type="InterPro" id="IPR004358">
    <property type="entry name" value="Sig_transdc_His_kin-like_C"/>
</dbReference>
<dbReference type="AlphaFoldDB" id="A0A0G2ZED7"/>
<dbReference type="InterPro" id="IPR005467">
    <property type="entry name" value="His_kinase_dom"/>
</dbReference>
<gene>
    <name evidence="12" type="ORF">IX53_08965</name>
</gene>
<dbReference type="Pfam" id="PF00512">
    <property type="entry name" value="HisKA"/>
    <property type="match status" value="1"/>
</dbReference>
<dbReference type="EMBL" id="CP011232">
    <property type="protein sequence ID" value="AKI97929.1"/>
    <property type="molecule type" value="Genomic_DNA"/>
</dbReference>
<keyword evidence="4" id="KW-0597">Phosphoprotein</keyword>
<dbReference type="Pfam" id="PF02518">
    <property type="entry name" value="HATPase_c"/>
    <property type="match status" value="1"/>
</dbReference>
<dbReference type="InterPro" id="IPR003661">
    <property type="entry name" value="HisK_dim/P_dom"/>
</dbReference>
<dbReference type="KEGG" id="kpf:IX53_08965"/>
<evidence type="ECO:0000256" key="5">
    <source>
        <dbReference type="ARBA" id="ARBA00022679"/>
    </source>
</evidence>
<dbReference type="SUPFAM" id="SSF47384">
    <property type="entry name" value="Homodimeric domain of signal transducing histidine kinase"/>
    <property type="match status" value="1"/>
</dbReference>
<dbReference type="OrthoDB" id="9796330at2"/>
<comment type="catalytic activity">
    <reaction evidence="1">
        <text>ATP + protein L-histidine = ADP + protein N-phospho-L-histidine.</text>
        <dbReference type="EC" id="2.7.13.3"/>
    </reaction>
</comment>
<dbReference type="GO" id="GO:0000155">
    <property type="term" value="F:phosphorelay sensor kinase activity"/>
    <property type="evidence" value="ECO:0007669"/>
    <property type="project" value="InterPro"/>
</dbReference>
<protein>
    <recommendedName>
        <fullName evidence="3">histidine kinase</fullName>
        <ecNumber evidence="3">2.7.13.3</ecNumber>
    </recommendedName>
</protein>
<keyword evidence="7" id="KW-0418">Kinase</keyword>
<evidence type="ECO:0000313" key="12">
    <source>
        <dbReference type="EMBL" id="AKI97929.1"/>
    </source>
</evidence>
<evidence type="ECO:0000259" key="11">
    <source>
        <dbReference type="PROSITE" id="PS50109"/>
    </source>
</evidence>
<dbReference type="InterPro" id="IPR036890">
    <property type="entry name" value="HATPase_C_sf"/>
</dbReference>
<evidence type="ECO:0000256" key="8">
    <source>
        <dbReference type="ARBA" id="ARBA00022989"/>
    </source>
</evidence>
<feature type="transmembrane region" description="Helical" evidence="10">
    <location>
        <begin position="7"/>
        <end position="30"/>
    </location>
</feature>
<dbReference type="Proteomes" id="UP000035159">
    <property type="component" value="Chromosome"/>
</dbReference>
<evidence type="ECO:0000256" key="3">
    <source>
        <dbReference type="ARBA" id="ARBA00012438"/>
    </source>
</evidence>
<evidence type="ECO:0000256" key="10">
    <source>
        <dbReference type="SAM" id="Phobius"/>
    </source>
</evidence>
<keyword evidence="8 10" id="KW-1133">Transmembrane helix</keyword>
<evidence type="ECO:0000256" key="2">
    <source>
        <dbReference type="ARBA" id="ARBA00004141"/>
    </source>
</evidence>
<feature type="domain" description="Histidine kinase" evidence="11">
    <location>
        <begin position="220"/>
        <end position="420"/>
    </location>
</feature>
<accession>A0A0G2ZED7</accession>
<evidence type="ECO:0000256" key="4">
    <source>
        <dbReference type="ARBA" id="ARBA00022553"/>
    </source>
</evidence>